<dbReference type="EMBL" id="CAJVPT010032262">
    <property type="protein sequence ID" value="CAG8700784.1"/>
    <property type="molecule type" value="Genomic_DNA"/>
</dbReference>
<dbReference type="Proteomes" id="UP000789525">
    <property type="component" value="Unassembled WGS sequence"/>
</dbReference>
<evidence type="ECO:0000313" key="2">
    <source>
        <dbReference type="Proteomes" id="UP000789525"/>
    </source>
</evidence>
<organism evidence="1 2">
    <name type="scientific">Acaulospora colombiana</name>
    <dbReference type="NCBI Taxonomy" id="27376"/>
    <lineage>
        <taxon>Eukaryota</taxon>
        <taxon>Fungi</taxon>
        <taxon>Fungi incertae sedis</taxon>
        <taxon>Mucoromycota</taxon>
        <taxon>Glomeromycotina</taxon>
        <taxon>Glomeromycetes</taxon>
        <taxon>Diversisporales</taxon>
        <taxon>Acaulosporaceae</taxon>
        <taxon>Acaulospora</taxon>
    </lineage>
</organism>
<accession>A0ACA9PD80</accession>
<feature type="non-terminal residue" evidence="1">
    <location>
        <position position="78"/>
    </location>
</feature>
<reference evidence="1" key="1">
    <citation type="submission" date="2021-06" db="EMBL/GenBank/DDBJ databases">
        <authorList>
            <person name="Kallberg Y."/>
            <person name="Tangrot J."/>
            <person name="Rosling A."/>
        </authorList>
    </citation>
    <scope>NUCLEOTIDE SEQUENCE</scope>
    <source>
        <strain evidence="1">CL356</strain>
    </source>
</reference>
<keyword evidence="2" id="KW-1185">Reference proteome</keyword>
<proteinExistence type="predicted"/>
<protein>
    <submittedName>
        <fullName evidence="1">12596_t:CDS:1</fullName>
    </submittedName>
</protein>
<sequence>MSPLHFSQINYETPSMLSMVDKYFKEYTSHDVVWKLALFTNVLDIRPEYETKSTRAFLLRRLEKTWKLEYIKRHQTLS</sequence>
<gene>
    <name evidence="1" type="ORF">ACOLOM_LOCUS10232</name>
</gene>
<evidence type="ECO:0000313" key="1">
    <source>
        <dbReference type="EMBL" id="CAG8700784.1"/>
    </source>
</evidence>
<name>A0ACA9PD80_9GLOM</name>
<comment type="caution">
    <text evidence="1">The sequence shown here is derived from an EMBL/GenBank/DDBJ whole genome shotgun (WGS) entry which is preliminary data.</text>
</comment>